<dbReference type="InterPro" id="IPR029058">
    <property type="entry name" value="AB_hydrolase_fold"/>
</dbReference>
<proteinExistence type="inferred from homology"/>
<dbReference type="EC" id="3.4.11.5" evidence="4"/>
<dbReference type="PANTHER" id="PTHR43722:SF1">
    <property type="entry name" value="PROLINE IMINOPEPTIDASE"/>
    <property type="match status" value="1"/>
</dbReference>
<dbReference type="PRINTS" id="PR00793">
    <property type="entry name" value="PROAMNOPTASE"/>
</dbReference>
<evidence type="ECO:0000256" key="11">
    <source>
        <dbReference type="SAM" id="SignalP"/>
    </source>
</evidence>
<sequence length="378" mass="41701">MFKCLLLALASLCAAAHAVHAADAPGAPEAPRPASRAEAVAIIADMRRIVAPQGVERSEMVRIGGIAQAITVRGADRRNPILLMLHGGPGYVAMPTSWYFQRGWEDYFTVVQWDQRGAGKTYAANDPALVAPTMTRARMLADAEEMVAWLRQEFGKRRIFVMGHSWGSSLGIELARRHPDWLHAYIGMGQITDSPESERRGWRFALDAARADGNAQAVRELEALAPYAAPGAPVPLKDLYLQRKWLGHYGGAVYNRRGFDAESAAVRLAPEYSDAELRTLWEAGDFSSSHLLAQTIAMDFSGITRFDCPIVIFNGRHDYNVSASATAEWYARVRAPSKALVWFEHSAHEMFNEEPGKMLVSLVRYALPHAERAGDVAP</sequence>
<evidence type="ECO:0000313" key="14">
    <source>
        <dbReference type="Proteomes" id="UP000447355"/>
    </source>
</evidence>
<evidence type="ECO:0000256" key="3">
    <source>
        <dbReference type="ARBA" id="ARBA00010088"/>
    </source>
</evidence>
<feature type="domain" description="AB hydrolase-1" evidence="12">
    <location>
        <begin position="80"/>
        <end position="204"/>
    </location>
</feature>
<comment type="catalytic activity">
    <reaction evidence="1">
        <text>Release of N-terminal proline from a peptide.</text>
        <dbReference type="EC" id="3.4.11.5"/>
    </reaction>
</comment>
<accession>A0A845GXS8</accession>
<evidence type="ECO:0000259" key="12">
    <source>
        <dbReference type="Pfam" id="PF00561"/>
    </source>
</evidence>
<dbReference type="Gene3D" id="3.40.50.1820">
    <property type="entry name" value="alpha/beta hydrolase"/>
    <property type="match status" value="1"/>
</dbReference>
<keyword evidence="6" id="KW-0031">Aminopeptidase</keyword>
<evidence type="ECO:0000256" key="8">
    <source>
        <dbReference type="ARBA" id="ARBA00022670"/>
    </source>
</evidence>
<dbReference type="GO" id="GO:0006508">
    <property type="term" value="P:proteolysis"/>
    <property type="evidence" value="ECO:0007669"/>
    <property type="project" value="UniProtKB-KW"/>
</dbReference>
<evidence type="ECO:0000313" key="13">
    <source>
        <dbReference type="EMBL" id="MYM99064.1"/>
    </source>
</evidence>
<gene>
    <name evidence="13" type="ORF">GTP90_34990</name>
</gene>
<evidence type="ECO:0000256" key="6">
    <source>
        <dbReference type="ARBA" id="ARBA00022438"/>
    </source>
</evidence>
<dbReference type="InterPro" id="IPR005944">
    <property type="entry name" value="Pro_iminopeptidase"/>
</dbReference>
<dbReference type="SUPFAM" id="SSF53474">
    <property type="entry name" value="alpha/beta-Hydrolases"/>
    <property type="match status" value="1"/>
</dbReference>
<dbReference type="EMBL" id="WWCX01000192">
    <property type="protein sequence ID" value="MYM99064.1"/>
    <property type="molecule type" value="Genomic_DNA"/>
</dbReference>
<evidence type="ECO:0000256" key="5">
    <source>
        <dbReference type="ARBA" id="ARBA00021843"/>
    </source>
</evidence>
<dbReference type="InterPro" id="IPR002410">
    <property type="entry name" value="Peptidase_S33"/>
</dbReference>
<evidence type="ECO:0000256" key="1">
    <source>
        <dbReference type="ARBA" id="ARBA00001585"/>
    </source>
</evidence>
<name>A0A845GXS8_9BURK</name>
<dbReference type="PANTHER" id="PTHR43722">
    <property type="entry name" value="PROLINE IMINOPEPTIDASE"/>
    <property type="match status" value="1"/>
</dbReference>
<reference evidence="13" key="1">
    <citation type="submission" date="2019-12" db="EMBL/GenBank/DDBJ databases">
        <title>Novel species isolated from a subtropical stream in China.</title>
        <authorList>
            <person name="Lu H."/>
        </authorList>
    </citation>
    <scope>NUCLEOTIDE SEQUENCE [LARGE SCALE GENOMIC DNA]</scope>
    <source>
        <strain evidence="13">FT81W</strain>
    </source>
</reference>
<dbReference type="InterPro" id="IPR000073">
    <property type="entry name" value="AB_hydrolase_1"/>
</dbReference>
<evidence type="ECO:0000256" key="10">
    <source>
        <dbReference type="ARBA" id="ARBA00029605"/>
    </source>
</evidence>
<organism evidence="13 14">
    <name type="scientific">Duganella vulcania</name>
    <dbReference type="NCBI Taxonomy" id="2692166"/>
    <lineage>
        <taxon>Bacteria</taxon>
        <taxon>Pseudomonadati</taxon>
        <taxon>Pseudomonadota</taxon>
        <taxon>Betaproteobacteria</taxon>
        <taxon>Burkholderiales</taxon>
        <taxon>Oxalobacteraceae</taxon>
        <taxon>Telluria group</taxon>
        <taxon>Duganella</taxon>
    </lineage>
</organism>
<dbReference type="Pfam" id="PF00561">
    <property type="entry name" value="Abhydrolase_1"/>
    <property type="match status" value="1"/>
</dbReference>
<comment type="caution">
    <text evidence="13">The sequence shown here is derived from an EMBL/GenBank/DDBJ whole genome shotgun (WGS) entry which is preliminary data.</text>
</comment>
<evidence type="ECO:0000256" key="4">
    <source>
        <dbReference type="ARBA" id="ARBA00012568"/>
    </source>
</evidence>
<dbReference type="AlphaFoldDB" id="A0A845GXS8"/>
<comment type="similarity">
    <text evidence="3">Belongs to the peptidase S33 family.</text>
</comment>
<dbReference type="Proteomes" id="UP000447355">
    <property type="component" value="Unassembled WGS sequence"/>
</dbReference>
<dbReference type="GO" id="GO:0004177">
    <property type="term" value="F:aminopeptidase activity"/>
    <property type="evidence" value="ECO:0007669"/>
    <property type="project" value="UniProtKB-KW"/>
</dbReference>
<evidence type="ECO:0000256" key="7">
    <source>
        <dbReference type="ARBA" id="ARBA00022490"/>
    </source>
</evidence>
<protein>
    <recommendedName>
        <fullName evidence="5">Proline iminopeptidase</fullName>
        <ecNumber evidence="4">3.4.11.5</ecNumber>
    </recommendedName>
    <alternativeName>
        <fullName evidence="10">Prolyl aminopeptidase</fullName>
    </alternativeName>
</protein>
<feature type="signal peptide" evidence="11">
    <location>
        <begin position="1"/>
        <end position="21"/>
    </location>
</feature>
<keyword evidence="7" id="KW-0963">Cytoplasm</keyword>
<dbReference type="RefSeq" id="WP_161087818.1">
    <property type="nucleotide sequence ID" value="NZ_WWCX01000192.1"/>
</dbReference>
<feature type="chain" id="PRO_5033021910" description="Proline iminopeptidase" evidence="11">
    <location>
        <begin position="22"/>
        <end position="378"/>
    </location>
</feature>
<evidence type="ECO:0000256" key="2">
    <source>
        <dbReference type="ARBA" id="ARBA00004496"/>
    </source>
</evidence>
<keyword evidence="8" id="KW-0645">Protease</keyword>
<evidence type="ECO:0000256" key="9">
    <source>
        <dbReference type="ARBA" id="ARBA00022801"/>
    </source>
</evidence>
<dbReference type="GO" id="GO:0005737">
    <property type="term" value="C:cytoplasm"/>
    <property type="evidence" value="ECO:0007669"/>
    <property type="project" value="UniProtKB-SubCell"/>
</dbReference>
<keyword evidence="9 13" id="KW-0378">Hydrolase</keyword>
<keyword evidence="11" id="KW-0732">Signal</keyword>
<comment type="subcellular location">
    <subcellularLocation>
        <location evidence="2">Cytoplasm</location>
    </subcellularLocation>
</comment>